<gene>
    <name evidence="1" type="ORF">LTR37_006544</name>
</gene>
<accession>A0ACC3NG33</accession>
<protein>
    <submittedName>
        <fullName evidence="1">Uncharacterized protein</fullName>
    </submittedName>
</protein>
<evidence type="ECO:0000313" key="2">
    <source>
        <dbReference type="Proteomes" id="UP001281147"/>
    </source>
</evidence>
<sequence>MSRTPDQPRLTPQFCFNQTALRAPSSRSYPSRWLDFLRVSRGATDDTISQNLNALVTPGAKPFDPSITTARQPRPIGRRAIDAESCNQFKEKVLFPSWQSRSDVLNYCAGVATSPDPEDPDHVLRQVEDVRARERVVDERLDPYSARYFPRDTRTEALAGLLRNERMVESIIRSRTWGLVGERCDNEGVEADVALDAWRKRQEGAS</sequence>
<keyword evidence="2" id="KW-1185">Reference proteome</keyword>
<organism evidence="1 2">
    <name type="scientific">Vermiconidia calcicola</name>
    <dbReference type="NCBI Taxonomy" id="1690605"/>
    <lineage>
        <taxon>Eukaryota</taxon>
        <taxon>Fungi</taxon>
        <taxon>Dikarya</taxon>
        <taxon>Ascomycota</taxon>
        <taxon>Pezizomycotina</taxon>
        <taxon>Dothideomycetes</taxon>
        <taxon>Dothideomycetidae</taxon>
        <taxon>Mycosphaerellales</taxon>
        <taxon>Extremaceae</taxon>
        <taxon>Vermiconidia</taxon>
    </lineage>
</organism>
<evidence type="ECO:0000313" key="1">
    <source>
        <dbReference type="EMBL" id="KAK3716394.1"/>
    </source>
</evidence>
<comment type="caution">
    <text evidence="1">The sequence shown here is derived from an EMBL/GenBank/DDBJ whole genome shotgun (WGS) entry which is preliminary data.</text>
</comment>
<name>A0ACC3NG33_9PEZI</name>
<proteinExistence type="predicted"/>
<dbReference type="EMBL" id="JAUTXU010000043">
    <property type="protein sequence ID" value="KAK3716394.1"/>
    <property type="molecule type" value="Genomic_DNA"/>
</dbReference>
<reference evidence="1" key="1">
    <citation type="submission" date="2023-07" db="EMBL/GenBank/DDBJ databases">
        <title>Black Yeasts Isolated from many extreme environments.</title>
        <authorList>
            <person name="Coleine C."/>
            <person name="Stajich J.E."/>
            <person name="Selbmann L."/>
        </authorList>
    </citation>
    <scope>NUCLEOTIDE SEQUENCE</scope>
    <source>
        <strain evidence="1">CCFEE 5714</strain>
    </source>
</reference>
<dbReference type="Proteomes" id="UP001281147">
    <property type="component" value="Unassembled WGS sequence"/>
</dbReference>